<name>A0A1C3W0Q7_9HYPH</name>
<protein>
    <recommendedName>
        <fullName evidence="7">CopC domain-containing protein</fullName>
    </recommendedName>
</protein>
<comment type="subcellular location">
    <subcellularLocation>
        <location evidence="1">Periplasm</location>
    </subcellularLocation>
</comment>
<feature type="domain" description="CopC" evidence="7">
    <location>
        <begin position="33"/>
        <end position="129"/>
    </location>
</feature>
<dbReference type="NCBIfam" id="NF033814">
    <property type="entry name" value="copper_CopC"/>
    <property type="match status" value="1"/>
</dbReference>
<dbReference type="GO" id="GO:0046688">
    <property type="term" value="P:response to copper ion"/>
    <property type="evidence" value="ECO:0007669"/>
    <property type="project" value="InterPro"/>
</dbReference>
<dbReference type="GO" id="GO:0005886">
    <property type="term" value="C:plasma membrane"/>
    <property type="evidence" value="ECO:0007669"/>
    <property type="project" value="TreeGrafter"/>
</dbReference>
<dbReference type="InterPro" id="IPR047685">
    <property type="entry name" value="CopC-like"/>
</dbReference>
<evidence type="ECO:0000313" key="9">
    <source>
        <dbReference type="Proteomes" id="UP000199205"/>
    </source>
</evidence>
<keyword evidence="5" id="KW-0574">Periplasm</keyword>
<dbReference type="InterPro" id="IPR032694">
    <property type="entry name" value="CopC/D"/>
</dbReference>
<dbReference type="AlphaFoldDB" id="A0A1C3W0Q7"/>
<keyword evidence="6" id="KW-0186">Copper</keyword>
<dbReference type="RefSeq" id="WP_092574361.1">
    <property type="nucleotide sequence ID" value="NZ_FMAF01000007.1"/>
</dbReference>
<dbReference type="InterPro" id="IPR014755">
    <property type="entry name" value="Cu-Rt/internalin_Ig-like"/>
</dbReference>
<dbReference type="Proteomes" id="UP000199205">
    <property type="component" value="Unassembled WGS sequence"/>
</dbReference>
<evidence type="ECO:0000256" key="5">
    <source>
        <dbReference type="ARBA" id="ARBA00022764"/>
    </source>
</evidence>
<organism evidence="8 9">
    <name type="scientific">Rhizobium lusitanum</name>
    <dbReference type="NCBI Taxonomy" id="293958"/>
    <lineage>
        <taxon>Bacteria</taxon>
        <taxon>Pseudomonadati</taxon>
        <taxon>Pseudomonadota</taxon>
        <taxon>Alphaproteobacteria</taxon>
        <taxon>Hyphomicrobiales</taxon>
        <taxon>Rhizobiaceae</taxon>
        <taxon>Rhizobium/Agrobacterium group</taxon>
        <taxon>Rhizobium</taxon>
    </lineage>
</organism>
<evidence type="ECO:0000256" key="2">
    <source>
        <dbReference type="ARBA" id="ARBA00010509"/>
    </source>
</evidence>
<dbReference type="InterPro" id="IPR014756">
    <property type="entry name" value="Ig_E-set"/>
</dbReference>
<dbReference type="GO" id="GO:0006825">
    <property type="term" value="P:copper ion transport"/>
    <property type="evidence" value="ECO:0007669"/>
    <property type="project" value="InterPro"/>
</dbReference>
<dbReference type="Gene3D" id="2.60.40.1220">
    <property type="match status" value="1"/>
</dbReference>
<evidence type="ECO:0000256" key="6">
    <source>
        <dbReference type="ARBA" id="ARBA00023008"/>
    </source>
</evidence>
<reference evidence="8 9" key="1">
    <citation type="submission" date="2016-08" db="EMBL/GenBank/DDBJ databases">
        <authorList>
            <person name="Seilhamer J.J."/>
        </authorList>
    </citation>
    <scope>NUCLEOTIDE SEQUENCE [LARGE SCALE GENOMIC DNA]</scope>
    <source>
        <strain evidence="8 9">P1-7</strain>
    </source>
</reference>
<gene>
    <name evidence="8" type="ORF">GA0061101_107248</name>
</gene>
<evidence type="ECO:0000313" key="8">
    <source>
        <dbReference type="EMBL" id="SCB33539.1"/>
    </source>
</evidence>
<dbReference type="Pfam" id="PF04234">
    <property type="entry name" value="CopC"/>
    <property type="match status" value="1"/>
</dbReference>
<evidence type="ECO:0000259" key="7">
    <source>
        <dbReference type="Pfam" id="PF04234"/>
    </source>
</evidence>
<sequence length="131" mass="13776">MNIAISSEMKTYVARILVAGTGIVGLAAPAWAHAHLKTSMPMTGSTVQASPTRISMDFTEGLELAFSGVSITDNRGAPVSLSEPVLGAPDDTELSAAFIKPLMPGRYSVAWHALSKDGHKTEGKYDFSVAP</sequence>
<dbReference type="PANTHER" id="PTHR34820">
    <property type="entry name" value="INNER MEMBRANE PROTEIN YEBZ"/>
    <property type="match status" value="1"/>
</dbReference>
<accession>A0A1C3W0Q7</accession>
<dbReference type="EMBL" id="FMAF01000007">
    <property type="protein sequence ID" value="SCB33539.1"/>
    <property type="molecule type" value="Genomic_DNA"/>
</dbReference>
<evidence type="ECO:0000256" key="4">
    <source>
        <dbReference type="ARBA" id="ARBA00022729"/>
    </source>
</evidence>
<evidence type="ECO:0000256" key="3">
    <source>
        <dbReference type="ARBA" id="ARBA00022723"/>
    </source>
</evidence>
<proteinExistence type="inferred from homology"/>
<dbReference type="GO" id="GO:0042597">
    <property type="term" value="C:periplasmic space"/>
    <property type="evidence" value="ECO:0007669"/>
    <property type="project" value="UniProtKB-SubCell"/>
</dbReference>
<keyword evidence="4" id="KW-0732">Signal</keyword>
<keyword evidence="3" id="KW-0479">Metal-binding</keyword>
<dbReference type="InterPro" id="IPR007348">
    <property type="entry name" value="CopC_dom"/>
</dbReference>
<dbReference type="GO" id="GO:0005507">
    <property type="term" value="F:copper ion binding"/>
    <property type="evidence" value="ECO:0007669"/>
    <property type="project" value="InterPro"/>
</dbReference>
<evidence type="ECO:0000256" key="1">
    <source>
        <dbReference type="ARBA" id="ARBA00004418"/>
    </source>
</evidence>
<dbReference type="OrthoDB" id="9796814at2"/>
<dbReference type="PANTHER" id="PTHR34820:SF4">
    <property type="entry name" value="INNER MEMBRANE PROTEIN YEBZ"/>
    <property type="match status" value="1"/>
</dbReference>
<dbReference type="SUPFAM" id="SSF81296">
    <property type="entry name" value="E set domains"/>
    <property type="match status" value="1"/>
</dbReference>
<comment type="similarity">
    <text evidence="2">Belongs to the CopC family.</text>
</comment>